<name>A0A2W6NIJ2_9HELI</name>
<keyword evidence="1" id="KW-0812">Transmembrane</keyword>
<comment type="caution">
    <text evidence="2">The sequence shown here is derived from an EMBL/GenBank/DDBJ whole genome shotgun (WGS) entry which is preliminary data.</text>
</comment>
<dbReference type="AlphaFoldDB" id="A0A2W6NIJ2"/>
<keyword evidence="1" id="KW-1133">Transmembrane helix</keyword>
<evidence type="ECO:0000256" key="1">
    <source>
        <dbReference type="SAM" id="Phobius"/>
    </source>
</evidence>
<accession>A0A2W6NIJ2</accession>
<dbReference type="Proteomes" id="UP000249746">
    <property type="component" value="Unassembled WGS sequence"/>
</dbReference>
<evidence type="ECO:0000313" key="2">
    <source>
        <dbReference type="EMBL" id="PZT47176.1"/>
    </source>
</evidence>
<keyword evidence="3" id="KW-1185">Reference proteome</keyword>
<keyword evidence="1" id="KW-0472">Membrane</keyword>
<feature type="non-terminal residue" evidence="2">
    <location>
        <position position="319"/>
    </location>
</feature>
<evidence type="ECO:0000313" key="3">
    <source>
        <dbReference type="Proteomes" id="UP000249746"/>
    </source>
</evidence>
<evidence type="ECO:0008006" key="4">
    <source>
        <dbReference type="Google" id="ProtNLM"/>
    </source>
</evidence>
<protein>
    <recommendedName>
        <fullName evidence="4">Methyl-accepting chemotaxis protein</fullName>
    </recommendedName>
</protein>
<dbReference type="EMBL" id="NBIU01000074">
    <property type="protein sequence ID" value="PZT47176.1"/>
    <property type="molecule type" value="Genomic_DNA"/>
</dbReference>
<organism evidence="2 3">
    <name type="scientific">Helicobacter valdiviensis</name>
    <dbReference type="NCBI Taxonomy" id="1458358"/>
    <lineage>
        <taxon>Bacteria</taxon>
        <taxon>Pseudomonadati</taxon>
        <taxon>Campylobacterota</taxon>
        <taxon>Epsilonproteobacteria</taxon>
        <taxon>Campylobacterales</taxon>
        <taxon>Helicobacteraceae</taxon>
        <taxon>Helicobacter</taxon>
    </lineage>
</organism>
<dbReference type="Gene3D" id="3.30.450.20">
    <property type="entry name" value="PAS domain"/>
    <property type="match status" value="1"/>
</dbReference>
<feature type="transmembrane region" description="Helical" evidence="1">
    <location>
        <begin position="198"/>
        <end position="221"/>
    </location>
</feature>
<gene>
    <name evidence="2" type="ORF">B6S12_10455</name>
</gene>
<proteinExistence type="predicted"/>
<sequence length="319" mass="35714">MEWCFYDKESGNIGDSETIQFNEKFRNFQLVKKALHETKKGEYGKIYVGDPIKSDFGNGEFLGINIGLPIFDKQENYIGILIYTYDIVQFSQALNNPALNAYKRDLRFLMNDKGIIAVHPNPDAILKTLKDINKDESANAVTNAVTSRETKLFDHYIASTGDLSFASVATISTLDNSSYWSIVVTAPKKEVFAKLRELQVAIAVLSVVFLVVILCIIYFMVHKIVGSKIALLLESLDVFFKFLNYEKVSPKPLKITSDDEIGKMGMMINKNIQNIQNTLAQDKKAIAQSALTAKAIEEGDLSARIIENPANPQLVELKN</sequence>
<reference evidence="2 3" key="1">
    <citation type="submission" date="2017-03" db="EMBL/GenBank/DDBJ databases">
        <title>Genomic and clinical evidence uncovers the enterohepatic species Helicobacter valdiviensis as a potential human intestinal pathogen.</title>
        <authorList>
            <person name="Fresia P."/>
            <person name="Jara R."/>
            <person name="Sierra R."/>
            <person name="Ferres I."/>
            <person name="Greif G."/>
            <person name="Iraola G."/>
            <person name="Collado L."/>
        </authorList>
    </citation>
    <scope>NUCLEOTIDE SEQUENCE [LARGE SCALE GENOMIC DNA]</scope>
    <source>
        <strain evidence="2 3">WBE14</strain>
    </source>
</reference>